<evidence type="ECO:0000313" key="1">
    <source>
        <dbReference type="EMBL" id="KAI0087306.1"/>
    </source>
</evidence>
<name>A0ACB8TZ67_9APHY</name>
<reference evidence="1" key="1">
    <citation type="journal article" date="2021" name="Environ. Microbiol.">
        <title>Gene family expansions and transcriptome signatures uncover fungal adaptations to wood decay.</title>
        <authorList>
            <person name="Hage H."/>
            <person name="Miyauchi S."/>
            <person name="Viragh M."/>
            <person name="Drula E."/>
            <person name="Min B."/>
            <person name="Chaduli D."/>
            <person name="Navarro D."/>
            <person name="Favel A."/>
            <person name="Norest M."/>
            <person name="Lesage-Meessen L."/>
            <person name="Balint B."/>
            <person name="Merenyi Z."/>
            <person name="de Eugenio L."/>
            <person name="Morin E."/>
            <person name="Martinez A.T."/>
            <person name="Baldrian P."/>
            <person name="Stursova M."/>
            <person name="Martinez M.J."/>
            <person name="Novotny C."/>
            <person name="Magnuson J.K."/>
            <person name="Spatafora J.W."/>
            <person name="Maurice S."/>
            <person name="Pangilinan J."/>
            <person name="Andreopoulos W."/>
            <person name="LaButti K."/>
            <person name="Hundley H."/>
            <person name="Na H."/>
            <person name="Kuo A."/>
            <person name="Barry K."/>
            <person name="Lipzen A."/>
            <person name="Henrissat B."/>
            <person name="Riley R."/>
            <person name="Ahrendt S."/>
            <person name="Nagy L.G."/>
            <person name="Grigoriev I.V."/>
            <person name="Martin F."/>
            <person name="Rosso M.N."/>
        </authorList>
    </citation>
    <scope>NUCLEOTIDE SEQUENCE</scope>
    <source>
        <strain evidence="1">CBS 384.51</strain>
    </source>
</reference>
<sequence length="131" mass="14654">MVATAREQPIVDNDNMNYNPSANADYDQAAFDDSKDFESTQTVGARNADNQPTSTNFTQEDRETERSEMTGQIPRSEVNDLLKSATQEEKGMSGRTRGKKNDAWKQEKELDKAYTDTGIIGSDEISKDEGY</sequence>
<protein>
    <submittedName>
        <fullName evidence="1">Uncharacterized protein</fullName>
    </submittedName>
</protein>
<comment type="caution">
    <text evidence="1">The sequence shown here is derived from an EMBL/GenBank/DDBJ whole genome shotgun (WGS) entry which is preliminary data.</text>
</comment>
<accession>A0ACB8TZ67</accession>
<proteinExistence type="predicted"/>
<organism evidence="1 2">
    <name type="scientific">Irpex rosettiformis</name>
    <dbReference type="NCBI Taxonomy" id="378272"/>
    <lineage>
        <taxon>Eukaryota</taxon>
        <taxon>Fungi</taxon>
        <taxon>Dikarya</taxon>
        <taxon>Basidiomycota</taxon>
        <taxon>Agaricomycotina</taxon>
        <taxon>Agaricomycetes</taxon>
        <taxon>Polyporales</taxon>
        <taxon>Irpicaceae</taxon>
        <taxon>Irpex</taxon>
    </lineage>
</organism>
<dbReference type="EMBL" id="MU274918">
    <property type="protein sequence ID" value="KAI0087306.1"/>
    <property type="molecule type" value="Genomic_DNA"/>
</dbReference>
<keyword evidence="2" id="KW-1185">Reference proteome</keyword>
<gene>
    <name evidence="1" type="ORF">BDY19DRAFT_244936</name>
</gene>
<dbReference type="Proteomes" id="UP001055072">
    <property type="component" value="Unassembled WGS sequence"/>
</dbReference>
<evidence type="ECO:0000313" key="2">
    <source>
        <dbReference type="Proteomes" id="UP001055072"/>
    </source>
</evidence>